<dbReference type="InterPro" id="IPR013083">
    <property type="entry name" value="Znf_RING/FYVE/PHD"/>
</dbReference>
<comment type="similarity">
    <text evidence="2">Belongs to the RBR family. Ariadne subfamily.</text>
</comment>
<evidence type="ECO:0000256" key="2">
    <source>
        <dbReference type="ARBA" id="ARBA00005884"/>
    </source>
</evidence>
<evidence type="ECO:0000256" key="5">
    <source>
        <dbReference type="ARBA" id="ARBA00022833"/>
    </source>
</evidence>
<evidence type="ECO:0000313" key="8">
    <source>
        <dbReference type="EMBL" id="CAI9786842.1"/>
    </source>
</evidence>
<organism evidence="8 9">
    <name type="scientific">Fraxinus pennsylvanica</name>
    <dbReference type="NCBI Taxonomy" id="56036"/>
    <lineage>
        <taxon>Eukaryota</taxon>
        <taxon>Viridiplantae</taxon>
        <taxon>Streptophyta</taxon>
        <taxon>Embryophyta</taxon>
        <taxon>Tracheophyta</taxon>
        <taxon>Spermatophyta</taxon>
        <taxon>Magnoliopsida</taxon>
        <taxon>eudicotyledons</taxon>
        <taxon>Gunneridae</taxon>
        <taxon>Pentapetalae</taxon>
        <taxon>asterids</taxon>
        <taxon>lamiids</taxon>
        <taxon>Lamiales</taxon>
        <taxon>Oleaceae</taxon>
        <taxon>Oleeae</taxon>
        <taxon>Fraxinus</taxon>
    </lineage>
</organism>
<dbReference type="GO" id="GO:0016567">
    <property type="term" value="P:protein ubiquitination"/>
    <property type="evidence" value="ECO:0007669"/>
    <property type="project" value="InterPro"/>
</dbReference>
<sequence>MAKESKEPLSDYINESFDLSCDDFYFSLLFNIEGEDEEMILPVSDSLYAEELQLQESIMASLISSQNPKNDPISETVVGESSRRFCKICIGSKETDEMFTIPSCNHQFCADCICEHVAITIQETAVVTCPELDCRASLDIDAGREILSKDVITTWEDVLWSQSVLFAGDCSVHSAMCRGIQELNVKSTRG</sequence>
<dbReference type="InterPro" id="IPR001841">
    <property type="entry name" value="Znf_RING"/>
</dbReference>
<dbReference type="Gene3D" id="3.30.40.10">
    <property type="entry name" value="Zinc/RING finger domain, C3HC4 (zinc finger)"/>
    <property type="match status" value="1"/>
</dbReference>
<dbReference type="PROSITE" id="PS50089">
    <property type="entry name" value="ZF_RING_2"/>
    <property type="match status" value="1"/>
</dbReference>
<accession>A0AAD2AEW9</accession>
<dbReference type="AlphaFoldDB" id="A0AAD2AEW9"/>
<dbReference type="InterPro" id="IPR031127">
    <property type="entry name" value="E3_UB_ligase_RBR"/>
</dbReference>
<keyword evidence="5" id="KW-0862">Zinc</keyword>
<evidence type="ECO:0000256" key="4">
    <source>
        <dbReference type="ARBA" id="ARBA00022771"/>
    </source>
</evidence>
<name>A0AAD2AEW9_9LAMI</name>
<keyword evidence="9" id="KW-1185">Reference proteome</keyword>
<dbReference type="PROSITE" id="PS00518">
    <property type="entry name" value="ZF_RING_1"/>
    <property type="match status" value="1"/>
</dbReference>
<dbReference type="Proteomes" id="UP000834106">
    <property type="component" value="Chromosome 23"/>
</dbReference>
<feature type="domain" description="RING-type" evidence="7">
    <location>
        <begin position="86"/>
        <end position="130"/>
    </location>
</feature>
<proteinExistence type="inferred from homology"/>
<evidence type="ECO:0000256" key="1">
    <source>
        <dbReference type="ARBA" id="ARBA00003976"/>
    </source>
</evidence>
<dbReference type="EMBL" id="OU503058">
    <property type="protein sequence ID" value="CAI9786842.1"/>
    <property type="molecule type" value="Genomic_DNA"/>
</dbReference>
<gene>
    <name evidence="8" type="ORF">FPE_LOCUS34272</name>
</gene>
<comment type="function">
    <text evidence="1">Might act as an E3 ubiquitin-protein ligase, or as part of E3 complex, which accepts ubiquitin from specific E2 ubiquitin-conjugating enzymes and then transfers it to substrates.</text>
</comment>
<evidence type="ECO:0000256" key="6">
    <source>
        <dbReference type="PROSITE-ProRule" id="PRU00175"/>
    </source>
</evidence>
<evidence type="ECO:0000259" key="7">
    <source>
        <dbReference type="PROSITE" id="PS50089"/>
    </source>
</evidence>
<evidence type="ECO:0000256" key="3">
    <source>
        <dbReference type="ARBA" id="ARBA00022723"/>
    </source>
</evidence>
<dbReference type="GO" id="GO:0008270">
    <property type="term" value="F:zinc ion binding"/>
    <property type="evidence" value="ECO:0007669"/>
    <property type="project" value="UniProtKB-KW"/>
</dbReference>
<reference evidence="8" key="1">
    <citation type="submission" date="2023-05" db="EMBL/GenBank/DDBJ databases">
        <authorList>
            <person name="Huff M."/>
        </authorList>
    </citation>
    <scope>NUCLEOTIDE SEQUENCE</scope>
</reference>
<keyword evidence="4 6" id="KW-0863">Zinc-finger</keyword>
<protein>
    <recommendedName>
        <fullName evidence="7">RING-type domain-containing protein</fullName>
    </recommendedName>
</protein>
<dbReference type="FunFam" id="3.30.40.10:FF:000230">
    <property type="entry name" value="RBR-type E3 ubiquitin transferase"/>
    <property type="match status" value="1"/>
</dbReference>
<keyword evidence="3" id="KW-0479">Metal-binding</keyword>
<dbReference type="GO" id="GO:0004842">
    <property type="term" value="F:ubiquitin-protein transferase activity"/>
    <property type="evidence" value="ECO:0007669"/>
    <property type="project" value="InterPro"/>
</dbReference>
<evidence type="ECO:0000313" key="9">
    <source>
        <dbReference type="Proteomes" id="UP000834106"/>
    </source>
</evidence>
<dbReference type="InterPro" id="IPR017907">
    <property type="entry name" value="Znf_RING_CS"/>
</dbReference>
<dbReference type="PANTHER" id="PTHR11685">
    <property type="entry name" value="RBR FAMILY RING FINGER AND IBR DOMAIN-CONTAINING"/>
    <property type="match status" value="1"/>
</dbReference>
<dbReference type="SUPFAM" id="SSF57850">
    <property type="entry name" value="RING/U-box"/>
    <property type="match status" value="1"/>
</dbReference>